<protein>
    <submittedName>
        <fullName evidence="1">Uncharacterized protein</fullName>
    </submittedName>
</protein>
<dbReference type="OrthoDB" id="296964at2759"/>
<organism evidence="1 2">
    <name type="scientific">Paramecium tetraurelia</name>
    <dbReference type="NCBI Taxonomy" id="5888"/>
    <lineage>
        <taxon>Eukaryota</taxon>
        <taxon>Sar</taxon>
        <taxon>Alveolata</taxon>
        <taxon>Ciliophora</taxon>
        <taxon>Intramacronucleata</taxon>
        <taxon>Oligohymenophorea</taxon>
        <taxon>Peniculida</taxon>
        <taxon>Parameciidae</taxon>
        <taxon>Paramecium</taxon>
    </lineage>
</organism>
<dbReference type="EMBL" id="CT868507">
    <property type="protein sequence ID" value="CAK84366.1"/>
    <property type="molecule type" value="Genomic_DNA"/>
</dbReference>
<evidence type="ECO:0000313" key="1">
    <source>
        <dbReference type="EMBL" id="CAK84366.1"/>
    </source>
</evidence>
<dbReference type="InParanoid" id="A0DMU9"/>
<proteinExistence type="predicted"/>
<name>A0DMU9_PARTE</name>
<keyword evidence="2" id="KW-1185">Reference proteome</keyword>
<dbReference type="RefSeq" id="XP_001451763.1">
    <property type="nucleotide sequence ID" value="XM_001451726.2"/>
</dbReference>
<reference evidence="1 2" key="1">
    <citation type="journal article" date="2006" name="Nature">
        <title>Global trends of whole-genome duplications revealed by the ciliate Paramecium tetraurelia.</title>
        <authorList>
            <consortium name="Genoscope"/>
            <person name="Aury J.-M."/>
            <person name="Jaillon O."/>
            <person name="Duret L."/>
            <person name="Noel B."/>
            <person name="Jubin C."/>
            <person name="Porcel B.M."/>
            <person name="Segurens B."/>
            <person name="Daubin V."/>
            <person name="Anthouard V."/>
            <person name="Aiach N."/>
            <person name="Arnaiz O."/>
            <person name="Billaut A."/>
            <person name="Beisson J."/>
            <person name="Blanc I."/>
            <person name="Bouhouche K."/>
            <person name="Camara F."/>
            <person name="Duharcourt S."/>
            <person name="Guigo R."/>
            <person name="Gogendeau D."/>
            <person name="Katinka M."/>
            <person name="Keller A.-M."/>
            <person name="Kissmehl R."/>
            <person name="Klotz C."/>
            <person name="Koll F."/>
            <person name="Le Moue A."/>
            <person name="Lepere C."/>
            <person name="Malinsky S."/>
            <person name="Nowacki M."/>
            <person name="Nowak J.K."/>
            <person name="Plattner H."/>
            <person name="Poulain J."/>
            <person name="Ruiz F."/>
            <person name="Serrano V."/>
            <person name="Zagulski M."/>
            <person name="Dessen P."/>
            <person name="Betermier M."/>
            <person name="Weissenbach J."/>
            <person name="Scarpelli C."/>
            <person name="Schachter V."/>
            <person name="Sperling L."/>
            <person name="Meyer E."/>
            <person name="Cohen J."/>
            <person name="Wincker P."/>
        </authorList>
    </citation>
    <scope>NUCLEOTIDE SEQUENCE [LARGE SCALE GENOMIC DNA]</scope>
    <source>
        <strain evidence="1 2">Stock d4-2</strain>
    </source>
</reference>
<gene>
    <name evidence="1" type="ORF">GSPATT00018570001</name>
</gene>
<dbReference type="GeneID" id="5037548"/>
<dbReference type="Proteomes" id="UP000000600">
    <property type="component" value="Unassembled WGS sequence"/>
</dbReference>
<sequence>MNHMYKPIVVCYPINSLMLLQLTFLKKKIVHIQYCKNSELLYYIKNEFNYDSSEDCFLSPDLFSFRNNSYEQLRGVMDSYVNPGVQSSIDELTQSKIGHMVIDLAEVTMRVTGAVDSLVEGVKAFGRQIEERLNLENTQWEVVESEHNAKVISLSSQANQAEFDINREKKVLNSELIPRLHELDDILLGLKAKQTDNTQSFKEAEAARNTQHDSFVLTTTEFTDALRNIDEALDLLTDLFKSGEVRAAFIEVSDEQKHKVNKALRQVKANTENFGHQYSSFIQALTNLTEGINFKDRQVLKEMCDFLNSLRLNIFDALTKAYKDEDSQKQQDELRRSQLTAEKAVFDQQYADFYQEREDKTVRISDVETLISTRQADLKAYQDRLRTENNNYSANLKIHDDIVSSVQQELAVLAKALQVVQTPPFLDFLNGRIAKA</sequence>
<evidence type="ECO:0000313" key="2">
    <source>
        <dbReference type="Proteomes" id="UP000000600"/>
    </source>
</evidence>
<accession>A0DMU9</accession>
<dbReference type="OMA" id="YCKNSEL"/>
<dbReference type="AlphaFoldDB" id="A0DMU9"/>
<dbReference type="HOGENOM" id="CLU_718586_0_0_1"/>
<dbReference type="KEGG" id="ptm:GSPATT00018570001"/>